<dbReference type="GO" id="GO:0005975">
    <property type="term" value="P:carbohydrate metabolic process"/>
    <property type="evidence" value="ECO:0007669"/>
    <property type="project" value="InterPro"/>
</dbReference>
<dbReference type="GO" id="GO:0016798">
    <property type="term" value="F:hydrolase activity, acting on glycosyl bonds"/>
    <property type="evidence" value="ECO:0007669"/>
    <property type="project" value="UniProtKB-KW"/>
</dbReference>
<accession>A0A6G1GB33</accession>
<evidence type="ECO:0000313" key="1">
    <source>
        <dbReference type="EMBL" id="KAF1815121.1"/>
    </source>
</evidence>
<reference evidence="1 3" key="1">
    <citation type="submission" date="2020-01" db="EMBL/GenBank/DDBJ databases">
        <authorList>
            <consortium name="DOE Joint Genome Institute"/>
            <person name="Haridas S."/>
            <person name="Albert R."/>
            <person name="Binder M."/>
            <person name="Bloem J."/>
            <person name="Labutti K."/>
            <person name="Salamov A."/>
            <person name="Andreopoulos B."/>
            <person name="Baker S.E."/>
            <person name="Barry K."/>
            <person name="Bills G."/>
            <person name="Bluhm B.H."/>
            <person name="Cannon C."/>
            <person name="Castanera R."/>
            <person name="Culley D.E."/>
            <person name="Daum C."/>
            <person name="Ezra D."/>
            <person name="Gonzalez J.B."/>
            <person name="Henrissat B."/>
            <person name="Kuo A."/>
            <person name="Liang C."/>
            <person name="Lipzen A."/>
            <person name="Lutzoni F."/>
            <person name="Magnuson J."/>
            <person name="Mondo S."/>
            <person name="Nolan M."/>
            <person name="Ohm R."/>
            <person name="Pangilinan J."/>
            <person name="Park H.-J."/>
            <person name="Ramirez L."/>
            <person name="Alfaro M."/>
            <person name="Sun H."/>
            <person name="Tritt A."/>
            <person name="Yoshinaga Y."/>
            <person name="Zwiers L.-H."/>
            <person name="Turgeon B.G."/>
            <person name="Goodwin S.B."/>
            <person name="Spatafora J.W."/>
            <person name="Crous P.W."/>
            <person name="Grigoriev I.V."/>
        </authorList>
    </citation>
    <scope>NUCLEOTIDE SEQUENCE</scope>
    <source>
        <strain evidence="1 3">CBS 781.70</strain>
    </source>
</reference>
<dbReference type="OrthoDB" id="9984024at2759"/>
<keyword evidence="2" id="KW-1185">Reference proteome</keyword>
<organism evidence="1">
    <name type="scientific">Eremomyces bilateralis CBS 781.70</name>
    <dbReference type="NCBI Taxonomy" id="1392243"/>
    <lineage>
        <taxon>Eukaryota</taxon>
        <taxon>Fungi</taxon>
        <taxon>Dikarya</taxon>
        <taxon>Ascomycota</taxon>
        <taxon>Pezizomycotina</taxon>
        <taxon>Dothideomycetes</taxon>
        <taxon>Dothideomycetes incertae sedis</taxon>
        <taxon>Eremomycetales</taxon>
        <taxon>Eremomycetaceae</taxon>
        <taxon>Eremomyces</taxon>
    </lineage>
</organism>
<dbReference type="InterPro" id="IPR008928">
    <property type="entry name" value="6-hairpin_glycosidase_sf"/>
</dbReference>
<dbReference type="PANTHER" id="PTHR47791">
    <property type="entry name" value="MEIOTICALLY UP-REGULATED GENE 191 PROTEIN"/>
    <property type="match status" value="1"/>
</dbReference>
<dbReference type="Pfam" id="PF03663">
    <property type="entry name" value="Glyco_hydro_76"/>
    <property type="match status" value="1"/>
</dbReference>
<dbReference type="InterPro" id="IPR053169">
    <property type="entry name" value="MUG_Protein"/>
</dbReference>
<dbReference type="AlphaFoldDB" id="A0A6G1GB33"/>
<dbReference type="Proteomes" id="UP000504638">
    <property type="component" value="Unplaced"/>
</dbReference>
<evidence type="ECO:0000313" key="3">
    <source>
        <dbReference type="RefSeq" id="XP_033536752.1"/>
    </source>
</evidence>
<dbReference type="PANTHER" id="PTHR47791:SF1">
    <property type="entry name" value="ENDO MANNANASE, GH76 FAMILY (EUROFUNG)"/>
    <property type="match status" value="1"/>
</dbReference>
<dbReference type="InterPro" id="IPR005198">
    <property type="entry name" value="Glyco_hydro_76"/>
</dbReference>
<proteinExistence type="predicted"/>
<dbReference type="EMBL" id="ML975152">
    <property type="protein sequence ID" value="KAF1815121.1"/>
    <property type="molecule type" value="Genomic_DNA"/>
</dbReference>
<dbReference type="GeneID" id="54419506"/>
<gene>
    <name evidence="1 3" type="ORF">P152DRAFT_456170</name>
</gene>
<dbReference type="SUPFAM" id="SSF48208">
    <property type="entry name" value="Six-hairpin glycosidases"/>
    <property type="match status" value="1"/>
</dbReference>
<keyword evidence="1 3" id="KW-0326">Glycosidase</keyword>
<protein>
    <submittedName>
        <fullName evidence="1 3">Six-hairpin glycosidase</fullName>
    </submittedName>
</protein>
<name>A0A6G1GB33_9PEZI</name>
<dbReference type="RefSeq" id="XP_033536752.1">
    <property type="nucleotide sequence ID" value="XM_033678936.1"/>
</dbReference>
<reference evidence="3" key="3">
    <citation type="submission" date="2025-04" db="UniProtKB">
        <authorList>
            <consortium name="RefSeq"/>
        </authorList>
    </citation>
    <scope>IDENTIFICATION</scope>
    <source>
        <strain evidence="3">CBS 781.70</strain>
    </source>
</reference>
<dbReference type="Gene3D" id="1.50.10.20">
    <property type="match status" value="1"/>
</dbReference>
<sequence length="410" mass="44995">MKVEQMALLAASAVSIHAMDYSFRLNGGLSGTRQLPSGVSTSTYLYNAVSSAEVLQEWYNATTGLYRTAGWWQSANCIQVLADLTEVAPLLRLRTDGIVSNTFTNAQTFNLKEIKSNGTTSCIWDTCPDSTPGVEPKGFLNGFYDDEGWWALAWLKVYDIGRNGTYLRTAQDLFEDMLATGYNATCGGVWWDRDRTYHSAIANELFLSLAAHLSNRVPALRSYYLQWALRQWDFFQQSGLINANNTINDGLDPTTCTNNNGTVYTYNQGVILGGLVELARADPTATCLYLEAARNIASAAIAALTDRNGVLHEPGEPDISGDGLQFKGIFLRNVQTLIAALPSDDFAAREYLRFARVNADSIWKHAREPWMGRLGPVWSGPYREAGASSHSSAMDALIAAAAHAARLAEE</sequence>
<evidence type="ECO:0000313" key="2">
    <source>
        <dbReference type="Proteomes" id="UP000504638"/>
    </source>
</evidence>
<reference evidence="3" key="2">
    <citation type="submission" date="2020-04" db="EMBL/GenBank/DDBJ databases">
        <authorList>
            <consortium name="NCBI Genome Project"/>
        </authorList>
    </citation>
    <scope>NUCLEOTIDE SEQUENCE</scope>
    <source>
        <strain evidence="3">CBS 781.70</strain>
    </source>
</reference>
<keyword evidence="1 3" id="KW-0378">Hydrolase</keyword>